<dbReference type="Gene3D" id="6.10.250.660">
    <property type="match status" value="1"/>
</dbReference>
<evidence type="ECO:0000256" key="6">
    <source>
        <dbReference type="ARBA" id="ARBA00023306"/>
    </source>
</evidence>
<protein>
    <submittedName>
        <fullName evidence="8">Septum formation initiator</fullName>
    </submittedName>
</protein>
<dbReference type="EMBL" id="PXYV01000045">
    <property type="protein sequence ID" value="PSR20996.1"/>
    <property type="molecule type" value="Genomic_DNA"/>
</dbReference>
<comment type="caution">
    <text evidence="8">The sequence shown here is derived from an EMBL/GenBank/DDBJ whole genome shotgun (WGS) entry which is preliminary data.</text>
</comment>
<accession>A0A2T2WFI5</accession>
<gene>
    <name evidence="8" type="ORF">C7B45_12610</name>
</gene>
<dbReference type="AlphaFoldDB" id="A0A2T2WFI5"/>
<keyword evidence="3" id="KW-0963">Cytoplasm</keyword>
<keyword evidence="4" id="KW-0132">Cell division</keyword>
<evidence type="ECO:0000256" key="4">
    <source>
        <dbReference type="ARBA" id="ARBA00022618"/>
    </source>
</evidence>
<comment type="subcellular location">
    <subcellularLocation>
        <location evidence="1">Cytoplasm</location>
    </subcellularLocation>
</comment>
<dbReference type="PANTHER" id="PTHR35794:SF2">
    <property type="entry name" value="CELL DIVISION PROTEIN DIVIVA"/>
    <property type="match status" value="1"/>
</dbReference>
<evidence type="ECO:0000313" key="9">
    <source>
        <dbReference type="Proteomes" id="UP000241848"/>
    </source>
</evidence>
<reference evidence="8 9" key="1">
    <citation type="journal article" date="2014" name="BMC Genomics">
        <title>Comparison of environmental and isolate Sulfobacillus genomes reveals diverse carbon, sulfur, nitrogen, and hydrogen metabolisms.</title>
        <authorList>
            <person name="Justice N.B."/>
            <person name="Norman A."/>
            <person name="Brown C.T."/>
            <person name="Singh A."/>
            <person name="Thomas B.C."/>
            <person name="Banfield J.F."/>
        </authorList>
    </citation>
    <scope>NUCLEOTIDE SEQUENCE [LARGE SCALE GENOMIC DNA]</scope>
    <source>
        <strain evidence="8">AMDSBA3</strain>
    </source>
</reference>
<dbReference type="GO" id="GO:0051301">
    <property type="term" value="P:cell division"/>
    <property type="evidence" value="ECO:0007669"/>
    <property type="project" value="UniProtKB-KW"/>
</dbReference>
<keyword evidence="5 7" id="KW-0175">Coiled coil</keyword>
<evidence type="ECO:0000256" key="1">
    <source>
        <dbReference type="ARBA" id="ARBA00004496"/>
    </source>
</evidence>
<keyword evidence="6" id="KW-0131">Cell cycle</keyword>
<evidence type="ECO:0000313" key="8">
    <source>
        <dbReference type="EMBL" id="PSR20996.1"/>
    </source>
</evidence>
<dbReference type="Pfam" id="PF05103">
    <property type="entry name" value="DivIVA"/>
    <property type="match status" value="1"/>
</dbReference>
<name>A0A2T2WFI5_9FIRM</name>
<dbReference type="InterPro" id="IPR019933">
    <property type="entry name" value="DivIVA_domain"/>
</dbReference>
<proteinExistence type="inferred from homology"/>
<evidence type="ECO:0000256" key="5">
    <source>
        <dbReference type="ARBA" id="ARBA00023054"/>
    </source>
</evidence>
<evidence type="ECO:0000256" key="2">
    <source>
        <dbReference type="ARBA" id="ARBA00009008"/>
    </source>
</evidence>
<dbReference type="NCBIfam" id="TIGR03544">
    <property type="entry name" value="DivI1A_domain"/>
    <property type="match status" value="1"/>
</dbReference>
<feature type="coiled-coil region" evidence="7">
    <location>
        <begin position="86"/>
        <end position="138"/>
    </location>
</feature>
<evidence type="ECO:0000256" key="7">
    <source>
        <dbReference type="SAM" id="Coils"/>
    </source>
</evidence>
<dbReference type="GO" id="GO:0005737">
    <property type="term" value="C:cytoplasm"/>
    <property type="evidence" value="ECO:0007669"/>
    <property type="project" value="UniProtKB-SubCell"/>
</dbReference>
<evidence type="ECO:0000256" key="3">
    <source>
        <dbReference type="ARBA" id="ARBA00022490"/>
    </source>
</evidence>
<organism evidence="8 9">
    <name type="scientific">Sulfobacillus acidophilus</name>
    <dbReference type="NCBI Taxonomy" id="53633"/>
    <lineage>
        <taxon>Bacteria</taxon>
        <taxon>Bacillati</taxon>
        <taxon>Bacillota</taxon>
        <taxon>Clostridia</taxon>
        <taxon>Eubacteriales</taxon>
        <taxon>Clostridiales Family XVII. Incertae Sedis</taxon>
        <taxon>Sulfobacillus</taxon>
    </lineage>
</organism>
<comment type="similarity">
    <text evidence="2">Belongs to the DivIVA family.</text>
</comment>
<dbReference type="Proteomes" id="UP000241848">
    <property type="component" value="Unassembled WGS sequence"/>
</dbReference>
<sequence>MPLTVLDIANKEFKTSIRGYNQDEVDEFLDEVMRNYEALIRENDELRQSTAGMGEKLEQYRALEQTLQNTLVVAQSTADDMKQAARKEAELIVREAEARARELIQKAEDQVVRQHAEMDRLKRETEQFRARVKSLLESQLALLNQGFSLTEHSSPQALEPSR</sequence>
<dbReference type="InterPro" id="IPR007793">
    <property type="entry name" value="DivIVA_fam"/>
</dbReference>
<dbReference type="PANTHER" id="PTHR35794">
    <property type="entry name" value="CELL DIVISION PROTEIN DIVIVA"/>
    <property type="match status" value="1"/>
</dbReference>